<keyword evidence="2" id="KW-1185">Reference proteome</keyword>
<accession>A0ABT0NAP7</accession>
<reference evidence="1 2" key="1">
    <citation type="submission" date="2022-01" db="EMBL/GenBank/DDBJ databases">
        <title>Whole genome-based taxonomy of the Shewanellaceae.</title>
        <authorList>
            <person name="Martin-Rodriguez A.J."/>
        </authorList>
    </citation>
    <scope>NUCLEOTIDE SEQUENCE [LARGE SCALE GENOMIC DNA]</scope>
    <source>
        <strain evidence="1 2">DSM 21332</strain>
    </source>
</reference>
<dbReference type="EMBL" id="JAKIKT010000007">
    <property type="protein sequence ID" value="MCL2915538.1"/>
    <property type="molecule type" value="Genomic_DNA"/>
</dbReference>
<organism evidence="1 2">
    <name type="scientific">Shewanella corallii</name>
    <dbReference type="NCBI Taxonomy" id="560080"/>
    <lineage>
        <taxon>Bacteria</taxon>
        <taxon>Pseudomonadati</taxon>
        <taxon>Pseudomonadota</taxon>
        <taxon>Gammaproteobacteria</taxon>
        <taxon>Alteromonadales</taxon>
        <taxon>Shewanellaceae</taxon>
        <taxon>Shewanella</taxon>
    </lineage>
</organism>
<sequence length="148" mass="16057">MNWTDLITNPQAVMGIYKQAPSLDSFIIERLIINAGSVVISGDLAALPSPLPKRWQRSGVSRCSAKITLSGIAKLQLDGVPSIQIDSHNCLIERGAKLSIEQADSCWQGDDGTSFPHRLIVCRSDFINFRIVSQFVAVSLEGYGPSAV</sequence>
<dbReference type="RefSeq" id="WP_249250128.1">
    <property type="nucleotide sequence ID" value="NZ_JAKIKT010000007.1"/>
</dbReference>
<dbReference type="Proteomes" id="UP001202831">
    <property type="component" value="Unassembled WGS sequence"/>
</dbReference>
<evidence type="ECO:0000313" key="2">
    <source>
        <dbReference type="Proteomes" id="UP001202831"/>
    </source>
</evidence>
<protein>
    <submittedName>
        <fullName evidence="1">Uncharacterized protein</fullName>
    </submittedName>
</protein>
<evidence type="ECO:0000313" key="1">
    <source>
        <dbReference type="EMBL" id="MCL2915538.1"/>
    </source>
</evidence>
<gene>
    <name evidence="1" type="ORF">L2725_17425</name>
</gene>
<comment type="caution">
    <text evidence="1">The sequence shown here is derived from an EMBL/GenBank/DDBJ whole genome shotgun (WGS) entry which is preliminary data.</text>
</comment>
<name>A0ABT0NAP7_9GAMM</name>
<proteinExistence type="predicted"/>